<name>A0A1E7ESQ7_9STRA</name>
<feature type="region of interest" description="Disordered" evidence="1">
    <location>
        <begin position="150"/>
        <end position="176"/>
    </location>
</feature>
<organism evidence="3 4">
    <name type="scientific">Fragilariopsis cylindrus CCMP1102</name>
    <dbReference type="NCBI Taxonomy" id="635003"/>
    <lineage>
        <taxon>Eukaryota</taxon>
        <taxon>Sar</taxon>
        <taxon>Stramenopiles</taxon>
        <taxon>Ochrophyta</taxon>
        <taxon>Bacillariophyta</taxon>
        <taxon>Bacillariophyceae</taxon>
        <taxon>Bacillariophycidae</taxon>
        <taxon>Bacillariales</taxon>
        <taxon>Bacillariaceae</taxon>
        <taxon>Fragilariopsis</taxon>
    </lineage>
</organism>
<evidence type="ECO:0000256" key="1">
    <source>
        <dbReference type="SAM" id="MobiDB-lite"/>
    </source>
</evidence>
<dbReference type="EMBL" id="KV784378">
    <property type="protein sequence ID" value="OEU08885.1"/>
    <property type="molecule type" value="Genomic_DNA"/>
</dbReference>
<gene>
    <name evidence="3" type="ORF">FRACYDRAFT_249230</name>
</gene>
<feature type="region of interest" description="Disordered" evidence="1">
    <location>
        <begin position="566"/>
        <end position="621"/>
    </location>
</feature>
<sequence length="621" mass="68614">MNHNDKFTFFILVVCTIGAMASLVRTSEQLFVVVTDINMRGNDYDSDGGNKSYNLRGGENEGGGCSSIGNGARCHLLMLVDWYQDYFHDDDDNEHKDYYVDDQFNFQYENTSPSPSPTPEVYGSRLLSEPNYPPTFSDIDMSYNGYVNSNDLDGNSANVDEDEDDDSTATTTSTTTDTVEMNTTAITTTLPAIVIGFASSIVLCGLFLVASEFFERRKFNKKIETTMIQLSSSDSGSGNLSSQSLKLVAWDEKRKQFRVISTDSSGSFYGSGADESSKRIGIHRQIRHEESRSSKDYIPTTAAARIYANVSTITTSLRFDNIDVINTPIYDDDDNNHNSDKVTELSDIHRVSDDTKIESLVNLSTIPATKFVSLSSLSSQQQQPKAVTTTGPTEENTMNENKKEHTADINIAVQQLSESTDSSWSSTIDKSYNSGEDGISIGNESRRSIQGLESSNNNSSIPLGEGCLIAIEKNNGYTVLETEYKIQERAQQKVADHCYLAVTTSGNNQEGREDIDFLVLSRDDTSNTKSTAEYRTHPDYSHKSNNDPDIDCILVDNNGFHPLRKDTIDIDNGDDDDDDTTHESSTIPRTSTESNNCSCELSAEMSPGSSSTTFTSYLLEK</sequence>
<keyword evidence="4" id="KW-1185">Reference proteome</keyword>
<feature type="region of interest" description="Disordered" evidence="1">
    <location>
        <begin position="107"/>
        <end position="129"/>
    </location>
</feature>
<feature type="chain" id="PRO_5009192202" evidence="2">
    <location>
        <begin position="22"/>
        <end position="621"/>
    </location>
</feature>
<keyword evidence="2" id="KW-0732">Signal</keyword>
<feature type="compositionally biased region" description="Polar residues" evidence="1">
    <location>
        <begin position="607"/>
        <end position="621"/>
    </location>
</feature>
<dbReference type="AlphaFoldDB" id="A0A1E7ESQ7"/>
<dbReference type="Proteomes" id="UP000095751">
    <property type="component" value="Unassembled WGS sequence"/>
</dbReference>
<feature type="region of interest" description="Disordered" evidence="1">
    <location>
        <begin position="377"/>
        <end position="401"/>
    </location>
</feature>
<protein>
    <submittedName>
        <fullName evidence="3">Uncharacterized protein</fullName>
    </submittedName>
</protein>
<feature type="compositionally biased region" description="Polar residues" evidence="1">
    <location>
        <begin position="583"/>
        <end position="599"/>
    </location>
</feature>
<reference evidence="3 4" key="1">
    <citation type="submission" date="2016-09" db="EMBL/GenBank/DDBJ databases">
        <title>Extensive genetic diversity and differential bi-allelic expression allows diatom success in the polar Southern Ocean.</title>
        <authorList>
            <consortium name="DOE Joint Genome Institute"/>
            <person name="Mock T."/>
            <person name="Otillar R.P."/>
            <person name="Strauss J."/>
            <person name="Dupont C."/>
            <person name="Frickenhaus S."/>
            <person name="Maumus F."/>
            <person name="Mcmullan M."/>
            <person name="Sanges R."/>
            <person name="Schmutz J."/>
            <person name="Toseland A."/>
            <person name="Valas R."/>
            <person name="Veluchamy A."/>
            <person name="Ward B.J."/>
            <person name="Allen A."/>
            <person name="Barry K."/>
            <person name="Falciatore A."/>
            <person name="Ferrante M."/>
            <person name="Fortunato A.E."/>
            <person name="Gloeckner G."/>
            <person name="Gruber A."/>
            <person name="Hipkin R."/>
            <person name="Janech M."/>
            <person name="Kroth P."/>
            <person name="Leese F."/>
            <person name="Lindquist E."/>
            <person name="Lyon B.R."/>
            <person name="Martin J."/>
            <person name="Mayer C."/>
            <person name="Parker M."/>
            <person name="Quesneville H."/>
            <person name="Raymond J."/>
            <person name="Uhlig C."/>
            <person name="Valentin K.U."/>
            <person name="Worden A.Z."/>
            <person name="Armbrust E.V."/>
            <person name="Bowler C."/>
            <person name="Green B."/>
            <person name="Moulton V."/>
            <person name="Van Oosterhout C."/>
            <person name="Grigoriev I."/>
        </authorList>
    </citation>
    <scope>NUCLEOTIDE SEQUENCE [LARGE SCALE GENOMIC DNA]</scope>
    <source>
        <strain evidence="3 4">CCMP1102</strain>
    </source>
</reference>
<feature type="signal peptide" evidence="2">
    <location>
        <begin position="1"/>
        <end position="21"/>
    </location>
</feature>
<evidence type="ECO:0000256" key="2">
    <source>
        <dbReference type="SAM" id="SignalP"/>
    </source>
</evidence>
<evidence type="ECO:0000313" key="3">
    <source>
        <dbReference type="EMBL" id="OEU08885.1"/>
    </source>
</evidence>
<proteinExistence type="predicted"/>
<accession>A0A1E7ESQ7</accession>
<dbReference type="InParanoid" id="A0A1E7ESQ7"/>
<dbReference type="KEGG" id="fcy:FRACYDRAFT_249230"/>
<evidence type="ECO:0000313" key="4">
    <source>
        <dbReference type="Proteomes" id="UP000095751"/>
    </source>
</evidence>
<feature type="compositionally biased region" description="Acidic residues" evidence="1">
    <location>
        <begin position="569"/>
        <end position="580"/>
    </location>
</feature>
<feature type="compositionally biased region" description="Basic and acidic residues" evidence="1">
    <location>
        <begin position="526"/>
        <end position="546"/>
    </location>
</feature>
<feature type="region of interest" description="Disordered" evidence="1">
    <location>
        <begin position="526"/>
        <end position="548"/>
    </location>
</feature>